<sequence>MSLSFWNENVS</sequence>
<protein>
    <submittedName>
        <fullName evidence="1">Uncharacterized protein</fullName>
    </submittedName>
</protein>
<dbReference type="EMBL" id="GBRH01171377">
    <property type="protein sequence ID" value="JAE26519.1"/>
    <property type="molecule type" value="Transcribed_RNA"/>
</dbReference>
<reference evidence="1" key="2">
    <citation type="journal article" date="2015" name="Data Brief">
        <title>Shoot transcriptome of the giant reed, Arundo donax.</title>
        <authorList>
            <person name="Barrero R.A."/>
            <person name="Guerrero F.D."/>
            <person name="Moolhuijzen P."/>
            <person name="Goolsby J.A."/>
            <person name="Tidwell J."/>
            <person name="Bellgard S.E."/>
            <person name="Bellgard M.I."/>
        </authorList>
    </citation>
    <scope>NUCLEOTIDE SEQUENCE</scope>
    <source>
        <tissue evidence="1">Shoot tissue taken approximately 20 cm above the soil surface</tissue>
    </source>
</reference>
<evidence type="ECO:0000313" key="1">
    <source>
        <dbReference type="EMBL" id="JAE26519.1"/>
    </source>
</evidence>
<proteinExistence type="predicted"/>
<name>A0A0A9GSP2_ARUDO</name>
<organism evidence="1">
    <name type="scientific">Arundo donax</name>
    <name type="common">Giant reed</name>
    <name type="synonym">Donax arundinaceus</name>
    <dbReference type="NCBI Taxonomy" id="35708"/>
    <lineage>
        <taxon>Eukaryota</taxon>
        <taxon>Viridiplantae</taxon>
        <taxon>Streptophyta</taxon>
        <taxon>Embryophyta</taxon>
        <taxon>Tracheophyta</taxon>
        <taxon>Spermatophyta</taxon>
        <taxon>Magnoliopsida</taxon>
        <taxon>Liliopsida</taxon>
        <taxon>Poales</taxon>
        <taxon>Poaceae</taxon>
        <taxon>PACMAD clade</taxon>
        <taxon>Arundinoideae</taxon>
        <taxon>Arundineae</taxon>
        <taxon>Arundo</taxon>
    </lineage>
</organism>
<reference evidence="1" key="1">
    <citation type="submission" date="2014-09" db="EMBL/GenBank/DDBJ databases">
        <authorList>
            <person name="Magalhaes I.L.F."/>
            <person name="Oliveira U."/>
            <person name="Santos F.R."/>
            <person name="Vidigal T.H.D.A."/>
            <person name="Brescovit A.D."/>
            <person name="Santos A.J."/>
        </authorList>
    </citation>
    <scope>NUCLEOTIDE SEQUENCE</scope>
    <source>
        <tissue evidence="1">Shoot tissue taken approximately 20 cm above the soil surface</tissue>
    </source>
</reference>
<accession>A0A0A9GSP2</accession>